<evidence type="ECO:0000313" key="2">
    <source>
        <dbReference type="Proteomes" id="UP001596406"/>
    </source>
</evidence>
<accession>A0ABD5UF88</accession>
<evidence type="ECO:0000313" key="1">
    <source>
        <dbReference type="EMBL" id="MFC6837986.1"/>
    </source>
</evidence>
<gene>
    <name evidence="1" type="ORF">ACFQHK_16010</name>
</gene>
<protein>
    <submittedName>
        <fullName evidence="1">Uncharacterized protein</fullName>
    </submittedName>
</protein>
<reference evidence="1 2" key="1">
    <citation type="journal article" date="2019" name="Int. J. Syst. Evol. Microbiol.">
        <title>The Global Catalogue of Microorganisms (GCM) 10K type strain sequencing project: providing services to taxonomists for standard genome sequencing and annotation.</title>
        <authorList>
            <consortium name="The Broad Institute Genomics Platform"/>
            <consortium name="The Broad Institute Genome Sequencing Center for Infectious Disease"/>
            <person name="Wu L."/>
            <person name="Ma J."/>
        </authorList>
    </citation>
    <scope>NUCLEOTIDE SEQUENCE [LARGE SCALE GENOMIC DNA]</scope>
    <source>
        <strain evidence="1 2">PSRA2</strain>
    </source>
</reference>
<organism evidence="1 2">
    <name type="scientific">Halomarina ordinaria</name>
    <dbReference type="NCBI Taxonomy" id="3033939"/>
    <lineage>
        <taxon>Archaea</taxon>
        <taxon>Methanobacteriati</taxon>
        <taxon>Methanobacteriota</taxon>
        <taxon>Stenosarchaea group</taxon>
        <taxon>Halobacteria</taxon>
        <taxon>Halobacteriales</taxon>
        <taxon>Natronomonadaceae</taxon>
        <taxon>Halomarina</taxon>
    </lineage>
</organism>
<dbReference type="EMBL" id="JBHSXM010000002">
    <property type="protein sequence ID" value="MFC6837986.1"/>
    <property type="molecule type" value="Genomic_DNA"/>
</dbReference>
<dbReference type="Proteomes" id="UP001596406">
    <property type="component" value="Unassembled WGS sequence"/>
</dbReference>
<keyword evidence="2" id="KW-1185">Reference proteome</keyword>
<sequence>MVDRELLIQRRDEIPVADPGVDAAGRRPLEEFLPVASHDLTAAAMAGQRLVAPSQRVEAEFSQRRLVRVDDPFDTVTDCFGRIVEVCFLAFECVL</sequence>
<comment type="caution">
    <text evidence="1">The sequence shown here is derived from an EMBL/GenBank/DDBJ whole genome shotgun (WGS) entry which is preliminary data.</text>
</comment>
<proteinExistence type="predicted"/>
<dbReference type="AlphaFoldDB" id="A0ABD5UF88"/>
<name>A0ABD5UF88_9EURY</name>
<dbReference type="RefSeq" id="WP_304449703.1">
    <property type="nucleotide sequence ID" value="NZ_JBHSXM010000002.1"/>
</dbReference>